<dbReference type="GO" id="GO:0045751">
    <property type="term" value="P:negative regulation of Toll signaling pathway"/>
    <property type="evidence" value="ECO:0007669"/>
    <property type="project" value="UniProtKB-ARBA"/>
</dbReference>
<dbReference type="GO" id="GO:0004197">
    <property type="term" value="F:cysteine-type endopeptidase activity"/>
    <property type="evidence" value="ECO:0007669"/>
    <property type="project" value="InterPro"/>
</dbReference>
<dbReference type="InterPro" id="IPR015917">
    <property type="entry name" value="Pept_C14A"/>
</dbReference>
<keyword evidence="3" id="KW-0053">Apoptosis</keyword>
<dbReference type="GO" id="GO:0043525">
    <property type="term" value="P:positive regulation of neuron apoptotic process"/>
    <property type="evidence" value="ECO:0007669"/>
    <property type="project" value="TreeGrafter"/>
</dbReference>
<evidence type="ECO:0000256" key="1">
    <source>
        <dbReference type="ARBA" id="ARBA00010134"/>
    </source>
</evidence>
<dbReference type="InterPro" id="IPR002398">
    <property type="entry name" value="Pept_C14"/>
</dbReference>
<proteinExistence type="inferred from homology"/>
<evidence type="ECO:0000256" key="2">
    <source>
        <dbReference type="ARBA" id="ARBA00022670"/>
    </source>
</evidence>
<dbReference type="InterPro" id="IPR011600">
    <property type="entry name" value="Pept_C14_caspase"/>
</dbReference>
<dbReference type="GO" id="GO:0045476">
    <property type="term" value="P:nurse cell apoptotic process"/>
    <property type="evidence" value="ECO:0007669"/>
    <property type="project" value="UniProtKB-ARBA"/>
</dbReference>
<dbReference type="GO" id="GO:1990525">
    <property type="term" value="F:BIR domain binding"/>
    <property type="evidence" value="ECO:0007669"/>
    <property type="project" value="UniProtKB-ARBA"/>
</dbReference>
<dbReference type="PRINTS" id="PR00376">
    <property type="entry name" value="IL1BCENZYME"/>
</dbReference>
<keyword evidence="6" id="KW-0865">Zymogen</keyword>
<dbReference type="CDD" id="cd00032">
    <property type="entry name" value="CASc"/>
    <property type="match status" value="1"/>
</dbReference>
<dbReference type="SUPFAM" id="SSF52129">
    <property type="entry name" value="Caspase-like"/>
    <property type="match status" value="1"/>
</dbReference>
<evidence type="ECO:0000256" key="6">
    <source>
        <dbReference type="ARBA" id="ARBA00023145"/>
    </source>
</evidence>
<comment type="similarity">
    <text evidence="1 7">Belongs to the peptidase C14A family.</text>
</comment>
<dbReference type="GO" id="GO:0006508">
    <property type="term" value="P:proteolysis"/>
    <property type="evidence" value="ECO:0007669"/>
    <property type="project" value="UniProtKB-KW"/>
</dbReference>
<evidence type="ECO:0000256" key="7">
    <source>
        <dbReference type="RuleBase" id="RU003971"/>
    </source>
</evidence>
<dbReference type="EMBL" id="OC877865">
    <property type="protein sequence ID" value="CAD7640268.1"/>
    <property type="molecule type" value="Genomic_DNA"/>
</dbReference>
<dbReference type="GO" id="GO:0005737">
    <property type="term" value="C:cytoplasm"/>
    <property type="evidence" value="ECO:0007669"/>
    <property type="project" value="TreeGrafter"/>
</dbReference>
<evidence type="ECO:0000313" key="11">
    <source>
        <dbReference type="Proteomes" id="UP000759131"/>
    </source>
</evidence>
<dbReference type="InterPro" id="IPR029030">
    <property type="entry name" value="Caspase-like_dom_sf"/>
</dbReference>
<sequence length="279" mass="31650">MDEKSDLVDANCPVKCLNPTDGIAYDMKHKNRGKCVVFNHKTFDKQTKCKDRDGTDKDVQNIITCFERLHFEVIVVNDGSLRDIRQTLFNIGTENHTNNDCVVVIVLTHGNEHTLWARDTKYKAEILFPYLYCSSLIGKPKIFIIQACRGNNVDSGSKLKTLGNGSSSVDKRPVVYKPVYTIPTNADLLIYQSTSPGHYSFRNADSGSYFIQTLVSVLNDYCYKSDHDLVTLFTIVNQRMAFDFESNSTDPRADKKKQIPCITSMLTRLVYFTPKSSKK</sequence>
<dbReference type="PROSITE" id="PS50208">
    <property type="entry name" value="CASPASE_P20"/>
    <property type="match status" value="1"/>
</dbReference>
<protein>
    <recommendedName>
        <fullName evidence="12">Caspase-3</fullName>
    </recommendedName>
</protein>
<dbReference type="InterPro" id="IPR033139">
    <property type="entry name" value="Caspase_cys_AS"/>
</dbReference>
<evidence type="ECO:0000259" key="8">
    <source>
        <dbReference type="PROSITE" id="PS50207"/>
    </source>
</evidence>
<dbReference type="Gene3D" id="3.40.50.1460">
    <property type="match status" value="1"/>
</dbReference>
<keyword evidence="5" id="KW-0788">Thiol protease</keyword>
<evidence type="ECO:0000256" key="4">
    <source>
        <dbReference type="ARBA" id="ARBA00022801"/>
    </source>
</evidence>
<organism evidence="10">
    <name type="scientific">Medioppia subpectinata</name>
    <dbReference type="NCBI Taxonomy" id="1979941"/>
    <lineage>
        <taxon>Eukaryota</taxon>
        <taxon>Metazoa</taxon>
        <taxon>Ecdysozoa</taxon>
        <taxon>Arthropoda</taxon>
        <taxon>Chelicerata</taxon>
        <taxon>Arachnida</taxon>
        <taxon>Acari</taxon>
        <taxon>Acariformes</taxon>
        <taxon>Sarcoptiformes</taxon>
        <taxon>Oribatida</taxon>
        <taxon>Brachypylina</taxon>
        <taxon>Oppioidea</taxon>
        <taxon>Oppiidae</taxon>
        <taxon>Medioppia</taxon>
    </lineage>
</organism>
<dbReference type="PANTHER" id="PTHR10454">
    <property type="entry name" value="CASPASE"/>
    <property type="match status" value="1"/>
</dbReference>
<evidence type="ECO:0000313" key="10">
    <source>
        <dbReference type="EMBL" id="CAD7640268.1"/>
    </source>
</evidence>
<dbReference type="InterPro" id="IPR001309">
    <property type="entry name" value="Pept_C14_p20"/>
</dbReference>
<dbReference type="Pfam" id="PF00656">
    <property type="entry name" value="Peptidase_C14"/>
    <property type="match status" value="1"/>
</dbReference>
<keyword evidence="4" id="KW-0378">Hydrolase</keyword>
<dbReference type="PROSITE" id="PS01122">
    <property type="entry name" value="CASPASE_CYS"/>
    <property type="match status" value="1"/>
</dbReference>
<dbReference type="PROSITE" id="PS01121">
    <property type="entry name" value="CASPASE_HIS"/>
    <property type="match status" value="1"/>
</dbReference>
<dbReference type="FunFam" id="3.40.50.1460:FF:000001">
    <property type="entry name" value="Caspase-3 preproprotein"/>
    <property type="match status" value="1"/>
</dbReference>
<accession>A0A7R9LEJ9</accession>
<dbReference type="InterPro" id="IPR002138">
    <property type="entry name" value="Pept_C14_p10"/>
</dbReference>
<dbReference type="SMART" id="SM00115">
    <property type="entry name" value="CASc"/>
    <property type="match status" value="1"/>
</dbReference>
<dbReference type="PANTHER" id="PTHR10454:SF232">
    <property type="entry name" value="AT03047P-RELATED"/>
    <property type="match status" value="1"/>
</dbReference>
<dbReference type="OrthoDB" id="6116485at2759"/>
<reference evidence="10" key="1">
    <citation type="submission" date="2020-11" db="EMBL/GenBank/DDBJ databases">
        <authorList>
            <person name="Tran Van P."/>
        </authorList>
    </citation>
    <scope>NUCLEOTIDE SEQUENCE</scope>
</reference>
<feature type="domain" description="Caspase family p20" evidence="9">
    <location>
        <begin position="31"/>
        <end position="152"/>
    </location>
</feature>
<dbReference type="Proteomes" id="UP000759131">
    <property type="component" value="Unassembled WGS sequence"/>
</dbReference>
<keyword evidence="11" id="KW-1185">Reference proteome</keyword>
<evidence type="ECO:0000256" key="5">
    <source>
        <dbReference type="ARBA" id="ARBA00022807"/>
    </source>
</evidence>
<dbReference type="InterPro" id="IPR016129">
    <property type="entry name" value="Caspase_his_AS"/>
</dbReference>
<dbReference type="GO" id="GO:0016322">
    <property type="term" value="P:neuron remodeling"/>
    <property type="evidence" value="ECO:0007669"/>
    <property type="project" value="UniProtKB-ARBA"/>
</dbReference>
<dbReference type="EMBL" id="CAJPIZ010023290">
    <property type="protein sequence ID" value="CAG2118179.1"/>
    <property type="molecule type" value="Genomic_DNA"/>
</dbReference>
<keyword evidence="2" id="KW-0645">Protease</keyword>
<dbReference type="AlphaFoldDB" id="A0A7R9LEJ9"/>
<gene>
    <name evidence="10" type="ORF">OSB1V03_LOCUS18131</name>
</gene>
<evidence type="ECO:0000256" key="3">
    <source>
        <dbReference type="ARBA" id="ARBA00022703"/>
    </source>
</evidence>
<name>A0A7R9LEJ9_9ACAR</name>
<evidence type="ECO:0000259" key="9">
    <source>
        <dbReference type="PROSITE" id="PS50208"/>
    </source>
</evidence>
<evidence type="ECO:0008006" key="12">
    <source>
        <dbReference type="Google" id="ProtNLM"/>
    </source>
</evidence>
<feature type="domain" description="Caspase family p10" evidence="8">
    <location>
        <begin position="178"/>
        <end position="274"/>
    </location>
</feature>
<dbReference type="PROSITE" id="PS50207">
    <property type="entry name" value="CASPASE_P10"/>
    <property type="match status" value="1"/>
</dbReference>